<name>A0A183ISE7_9BILA</name>
<protein>
    <submittedName>
        <fullName evidence="8">MI domain-containing protein</fullName>
    </submittedName>
</protein>
<dbReference type="PANTHER" id="PTHR18034">
    <property type="entry name" value="CELL CYCLE CONTROL PROTEIN CWF22-RELATED"/>
    <property type="match status" value="1"/>
</dbReference>
<evidence type="ECO:0000313" key="6">
    <source>
        <dbReference type="EMBL" id="VDP10265.1"/>
    </source>
</evidence>
<reference evidence="6 7" key="2">
    <citation type="submission" date="2018-11" db="EMBL/GenBank/DDBJ databases">
        <authorList>
            <consortium name="Pathogen Informatics"/>
        </authorList>
    </citation>
    <scope>NUCLEOTIDE SEQUENCE [LARGE SCALE GENOMIC DNA]</scope>
</reference>
<dbReference type="PANTHER" id="PTHR18034:SF4">
    <property type="entry name" value="NUCLEOLAR MIF4G DOMAIN-CONTAINING PROTEIN 1"/>
    <property type="match status" value="1"/>
</dbReference>
<dbReference type="Proteomes" id="UP000270296">
    <property type="component" value="Unassembled WGS sequence"/>
</dbReference>
<feature type="compositionally biased region" description="Basic and acidic residues" evidence="4">
    <location>
        <begin position="73"/>
        <end position="82"/>
    </location>
</feature>
<feature type="domain" description="MI" evidence="5">
    <location>
        <begin position="568"/>
        <end position="684"/>
    </location>
</feature>
<gene>
    <name evidence="6" type="ORF">SBAD_LOCUS6544</name>
</gene>
<dbReference type="InterPro" id="IPR050781">
    <property type="entry name" value="CWC22_splicing_factor"/>
</dbReference>
<sequence>MTRTVKSQYLCARKRKRQQAKLLKKAKHIAYSTRTDVNDVYSKISGRSSRTKKDLSNQVKDPTMKRKANVKKCSRDSTERSSKPNNLFDEDIYDDTIDYDDIAIKKYAKLLKFNKRKGKGPPRSFVDDGLADLLELCQSHEEENTRFCSEIESDSEDIEKNETRPKKAQIQLQRQELQDSDLSSNSVKITMSRQKKKVRFSDVVESSSSDDDDPPKKRKEGSSSQAENGDVKEDIYGRCTRSDCNPEKEDSTSKTLNRLLSTTGETSYEDNADLVKEMKGLSEFNVVPIYSHIVRMYESNPKHVVKEAFAEIVFQCVVRTSLTPPRLCLVQCLLVALLHSNCSAEISSFFVEYLVHKVKDLQHDKSGVALDDSSINNVYMLFAYLYALKVICSELFIDLLKQLASSFSDKDAQLLVLCFQSVGYLLRKEKSMDYVSLVSLIQERSNSVSSNSQTFLKAMASDLVAICGRKGSKVHNCDPSLVEEFLRLLRGNLHDKRAEPPLPFRLEDVVQAPVKGRWWIVGSSFENRVSASRSEDGVASSSSVNDHNSTGYGKELLQLAKANHMNSDLRRNIFCTIMSAEDYIDAFEKLLKIVLNNQQEREIVYILVVCCINEQPYNPFYGYVLGKLCQHAKRFTLTTQFAVWDKLKVLNSLQKFQRRNLALLMKQLIVTSVVSLKILKVVEFESLDKKMEKMVKFFFIRLIAECTPEQLKVLFTSLAANEKLRVLCNGISIFLKRYVYKNRKTEKQMKLNDKIFLIEEILCRTDRNLL</sequence>
<dbReference type="Pfam" id="PF02847">
    <property type="entry name" value="MA3"/>
    <property type="match status" value="1"/>
</dbReference>
<evidence type="ECO:0000313" key="7">
    <source>
        <dbReference type="Proteomes" id="UP000270296"/>
    </source>
</evidence>
<dbReference type="WBParaSite" id="SBAD_0000679901-mRNA-1">
    <property type="protein sequence ID" value="SBAD_0000679901-mRNA-1"/>
    <property type="gene ID" value="SBAD_0000679901"/>
</dbReference>
<evidence type="ECO:0000256" key="3">
    <source>
        <dbReference type="ARBA" id="ARBA00023242"/>
    </source>
</evidence>
<dbReference type="Gene3D" id="1.25.40.180">
    <property type="match status" value="1"/>
</dbReference>
<keyword evidence="7" id="KW-1185">Reference proteome</keyword>
<dbReference type="OrthoDB" id="10260961at2759"/>
<evidence type="ECO:0000256" key="2">
    <source>
        <dbReference type="ARBA" id="ARBA00006856"/>
    </source>
</evidence>
<organism evidence="8">
    <name type="scientific">Soboliphyme baturini</name>
    <dbReference type="NCBI Taxonomy" id="241478"/>
    <lineage>
        <taxon>Eukaryota</taxon>
        <taxon>Metazoa</taxon>
        <taxon>Ecdysozoa</taxon>
        <taxon>Nematoda</taxon>
        <taxon>Enoplea</taxon>
        <taxon>Dorylaimia</taxon>
        <taxon>Dioctophymatida</taxon>
        <taxon>Dioctophymatoidea</taxon>
        <taxon>Soboliphymatidae</taxon>
        <taxon>Soboliphyme</taxon>
    </lineage>
</organism>
<dbReference type="EMBL" id="UZAM01009845">
    <property type="protein sequence ID" value="VDP10265.1"/>
    <property type="molecule type" value="Genomic_DNA"/>
</dbReference>
<evidence type="ECO:0000259" key="5">
    <source>
        <dbReference type="PROSITE" id="PS51366"/>
    </source>
</evidence>
<proteinExistence type="inferred from homology"/>
<evidence type="ECO:0000256" key="1">
    <source>
        <dbReference type="ARBA" id="ARBA00004123"/>
    </source>
</evidence>
<dbReference type="PROSITE" id="PS51366">
    <property type="entry name" value="MI"/>
    <property type="match status" value="1"/>
</dbReference>
<dbReference type="SUPFAM" id="SSF48371">
    <property type="entry name" value="ARM repeat"/>
    <property type="match status" value="1"/>
</dbReference>
<reference evidence="8" key="1">
    <citation type="submission" date="2016-06" db="UniProtKB">
        <authorList>
            <consortium name="WormBaseParasite"/>
        </authorList>
    </citation>
    <scope>IDENTIFICATION</scope>
</reference>
<feature type="region of interest" description="Disordered" evidence="4">
    <location>
        <begin position="198"/>
        <end position="262"/>
    </location>
</feature>
<dbReference type="GO" id="GO:0042274">
    <property type="term" value="P:ribosomal small subunit biogenesis"/>
    <property type="evidence" value="ECO:0007669"/>
    <property type="project" value="TreeGrafter"/>
</dbReference>
<dbReference type="AlphaFoldDB" id="A0A183ISE7"/>
<dbReference type="SMART" id="SM00544">
    <property type="entry name" value="MA3"/>
    <property type="match status" value="1"/>
</dbReference>
<keyword evidence="3" id="KW-0539">Nucleus</keyword>
<feature type="compositionally biased region" description="Polar residues" evidence="4">
    <location>
        <begin position="253"/>
        <end position="262"/>
    </location>
</feature>
<dbReference type="InterPro" id="IPR003891">
    <property type="entry name" value="Initiation_fac_eIF4g_MI"/>
</dbReference>
<dbReference type="InterPro" id="IPR016024">
    <property type="entry name" value="ARM-type_fold"/>
</dbReference>
<comment type="subcellular location">
    <subcellularLocation>
        <location evidence="1">Nucleus</location>
    </subcellularLocation>
</comment>
<comment type="similarity">
    <text evidence="2">Belongs to the CWC22 family.</text>
</comment>
<feature type="compositionally biased region" description="Basic and acidic residues" evidence="4">
    <location>
        <begin position="229"/>
        <end position="252"/>
    </location>
</feature>
<evidence type="ECO:0000313" key="8">
    <source>
        <dbReference type="WBParaSite" id="SBAD_0000679901-mRNA-1"/>
    </source>
</evidence>
<feature type="region of interest" description="Disordered" evidence="4">
    <location>
        <begin position="43"/>
        <end position="87"/>
    </location>
</feature>
<accession>A0A183ISE7</accession>
<dbReference type="GO" id="GO:0003723">
    <property type="term" value="F:RNA binding"/>
    <property type="evidence" value="ECO:0007669"/>
    <property type="project" value="TreeGrafter"/>
</dbReference>
<feature type="region of interest" description="Disordered" evidence="4">
    <location>
        <begin position="147"/>
        <end position="167"/>
    </location>
</feature>
<dbReference type="GO" id="GO:0005730">
    <property type="term" value="C:nucleolus"/>
    <property type="evidence" value="ECO:0007669"/>
    <property type="project" value="TreeGrafter"/>
</dbReference>
<evidence type="ECO:0000256" key="4">
    <source>
        <dbReference type="SAM" id="MobiDB-lite"/>
    </source>
</evidence>